<gene>
    <name evidence="1" type="primary">trbC</name>
    <name evidence="1" type="ORF">EIP75_14950</name>
</gene>
<evidence type="ECO:0000313" key="1">
    <source>
        <dbReference type="EMBL" id="RRS03618.1"/>
    </source>
</evidence>
<dbReference type="AlphaFoldDB" id="A0A3R8S6N4"/>
<proteinExistence type="predicted"/>
<dbReference type="Pfam" id="PF09673">
    <property type="entry name" value="TrbC_Ftype"/>
    <property type="match status" value="1"/>
</dbReference>
<dbReference type="EMBL" id="RSED01000011">
    <property type="protein sequence ID" value="RRS03618.1"/>
    <property type="molecule type" value="Genomic_DNA"/>
</dbReference>
<evidence type="ECO:0000313" key="2">
    <source>
        <dbReference type="Proteomes" id="UP000269265"/>
    </source>
</evidence>
<reference evidence="1 2" key="1">
    <citation type="submission" date="2018-12" db="EMBL/GenBank/DDBJ databases">
        <title>The whole draft genome of Aquabacterium sp. SJQ9.</title>
        <authorList>
            <person name="Sun L."/>
            <person name="Gao X."/>
            <person name="Chen W."/>
            <person name="Huang K."/>
        </authorList>
    </citation>
    <scope>NUCLEOTIDE SEQUENCE [LARGE SCALE GENOMIC DNA]</scope>
    <source>
        <strain evidence="1 2">SJQ9</strain>
    </source>
</reference>
<dbReference type="NCBIfam" id="TIGR02742">
    <property type="entry name" value="TrbC_Ftype"/>
    <property type="match status" value="1"/>
</dbReference>
<organism evidence="1 2">
    <name type="scientific">Aquabacterium soli</name>
    <dbReference type="NCBI Taxonomy" id="2493092"/>
    <lineage>
        <taxon>Bacteria</taxon>
        <taxon>Pseudomonadati</taxon>
        <taxon>Pseudomonadota</taxon>
        <taxon>Betaproteobacteria</taxon>
        <taxon>Burkholderiales</taxon>
        <taxon>Aquabacterium</taxon>
    </lineage>
</organism>
<keyword evidence="2" id="KW-1185">Reference proteome</keyword>
<dbReference type="OrthoDB" id="8557871at2"/>
<protein>
    <submittedName>
        <fullName evidence="1">Type-F conjugative transfer system pilin assembly protein TrbC</fullName>
    </submittedName>
</protein>
<dbReference type="InterPro" id="IPR019106">
    <property type="entry name" value="T4SS_TrbC"/>
</dbReference>
<sequence length="237" mass="25390">MLLALSARAQPTPVITEEDMARARRAQPTITDNDIERAQKAHGVPSAADLERVPNTAGPRIDVLPQPQVKVPVDLEALSKAYALQMKAAQPPGTILSGGPILMVFISLSMPEATLKRLVSQAARTKASLLIRGLFNGSLRDTVARTQALLAGQSVAFQIDPQAFERYAITQVPSFVLVREGADSTPCGDGGRGSCAPPNDYVRLAGDVSLDYALGHIQHRTPRFSKDASAFIQRLKG</sequence>
<name>A0A3R8S6N4_9BURK</name>
<comment type="caution">
    <text evidence="1">The sequence shown here is derived from an EMBL/GenBank/DDBJ whole genome shotgun (WGS) entry which is preliminary data.</text>
</comment>
<dbReference type="Proteomes" id="UP000269265">
    <property type="component" value="Unassembled WGS sequence"/>
</dbReference>
<accession>A0A3R8S6N4</accession>
<dbReference type="InterPro" id="IPR014113">
    <property type="entry name" value="T4SS_TrbC_subgr"/>
</dbReference>